<dbReference type="GO" id="GO:0050829">
    <property type="term" value="P:defense response to Gram-negative bacterium"/>
    <property type="evidence" value="ECO:0000318"/>
    <property type="project" value="GO_Central"/>
</dbReference>
<dbReference type="FunFam" id="3.10.450.10:FF:000050">
    <property type="entry name" value="Uncharacterized protein"/>
    <property type="match status" value="1"/>
</dbReference>
<evidence type="ECO:0000313" key="7">
    <source>
        <dbReference type="Ensembl" id="ENSMODP00000039917.1"/>
    </source>
</evidence>
<evidence type="ECO:0000256" key="1">
    <source>
        <dbReference type="ARBA" id="ARBA00004613"/>
    </source>
</evidence>
<dbReference type="Pfam" id="PF00666">
    <property type="entry name" value="Cathelicidins"/>
    <property type="match status" value="1"/>
</dbReference>
<dbReference type="InParanoid" id="K7E2B6"/>
<comment type="subcellular location">
    <subcellularLocation>
        <location evidence="1">Secreted</location>
    </subcellularLocation>
</comment>
<dbReference type="OrthoDB" id="9451628at2759"/>
<protein>
    <submittedName>
        <fullName evidence="7">Cathelicidin-related peptide lutzicidin-like</fullName>
    </submittedName>
</protein>
<keyword evidence="4" id="KW-1015">Disulfide bond</keyword>
<evidence type="ECO:0000256" key="3">
    <source>
        <dbReference type="ARBA" id="ARBA00022525"/>
    </source>
</evidence>
<reference evidence="7" key="2">
    <citation type="submission" date="2025-08" db="UniProtKB">
        <authorList>
            <consortium name="Ensembl"/>
        </authorList>
    </citation>
    <scope>IDENTIFICATION</scope>
</reference>
<dbReference type="PANTHER" id="PTHR10206">
    <property type="entry name" value="CATHELICIDIN"/>
    <property type="match status" value="1"/>
</dbReference>
<dbReference type="Ensembl" id="ENSMODT00000043020.2">
    <property type="protein sequence ID" value="ENSMODP00000039917.1"/>
    <property type="gene ID" value="ENSMODG00000028095.2"/>
</dbReference>
<feature type="compositionally biased region" description="Pro residues" evidence="5">
    <location>
        <begin position="313"/>
        <end position="341"/>
    </location>
</feature>
<dbReference type="GO" id="GO:0001530">
    <property type="term" value="F:lipopolysaccharide binding"/>
    <property type="evidence" value="ECO:0000318"/>
    <property type="project" value="GO_Central"/>
</dbReference>
<dbReference type="GO" id="GO:0061844">
    <property type="term" value="P:antimicrobial humoral immune response mediated by antimicrobial peptide"/>
    <property type="evidence" value="ECO:0000318"/>
    <property type="project" value="GO_Central"/>
</dbReference>
<sequence>MGSPGRSLLVLCVALTIATLSAQRRRGLSDQEALSLFLKIYNRDSSDNAIFRLRESQPVLREGRTLTLNATIQETNCLKSENRNPDQCEFNERGLVRDCSGKMSPDRHPLLVVIVCDSVPSQVTQNQDVLQVANLNSHGKRKRRSSTEGDVSLDAFPDTQRRFPRSIFPRFFPRPRPIFRPRPGPNLPGPPPVRPPVFQPVFNVAPPPPSPPHGPRISLNLPGLSSIPKAPPLPPGPQTSLNLPGFPSIRKALPLPPGSWTGLNLPSLPSIPKVPPPPPGRRRDPNFSKLLSDVLSDLNLPDLLSGPWLGPNSPSPPPRPNSTSPPPGPNSPNPSPGPNVPEPETDSDFP</sequence>
<dbReference type="GO" id="GO:0050830">
    <property type="term" value="P:defense response to Gram-positive bacterium"/>
    <property type="evidence" value="ECO:0000318"/>
    <property type="project" value="GO_Central"/>
</dbReference>
<reference evidence="7" key="3">
    <citation type="submission" date="2025-09" db="UniProtKB">
        <authorList>
            <consortium name="Ensembl"/>
        </authorList>
    </citation>
    <scope>IDENTIFICATION</scope>
</reference>
<evidence type="ECO:0000313" key="8">
    <source>
        <dbReference type="Proteomes" id="UP000002280"/>
    </source>
</evidence>
<reference evidence="7 8" key="1">
    <citation type="journal article" date="2007" name="Nature">
        <title>Genome of the marsupial Monodelphis domestica reveals innovation in non-coding sequences.</title>
        <authorList>
            <person name="Mikkelsen T.S."/>
            <person name="Wakefield M.J."/>
            <person name="Aken B."/>
            <person name="Amemiya C.T."/>
            <person name="Chang J.L."/>
            <person name="Duke S."/>
            <person name="Garber M."/>
            <person name="Gentles A.J."/>
            <person name="Goodstadt L."/>
            <person name="Heger A."/>
            <person name="Jurka J."/>
            <person name="Kamal M."/>
            <person name="Mauceli E."/>
            <person name="Searle S.M."/>
            <person name="Sharpe T."/>
            <person name="Baker M.L."/>
            <person name="Batzer M.A."/>
            <person name="Benos P.V."/>
            <person name="Belov K."/>
            <person name="Clamp M."/>
            <person name="Cook A."/>
            <person name="Cuff J."/>
            <person name="Das R."/>
            <person name="Davidow L."/>
            <person name="Deakin J.E."/>
            <person name="Fazzari M.J."/>
            <person name="Glass J.L."/>
            <person name="Grabherr M."/>
            <person name="Greally J.M."/>
            <person name="Gu W."/>
            <person name="Hore T.A."/>
            <person name="Huttley G.A."/>
            <person name="Kleber M."/>
            <person name="Jirtle R.L."/>
            <person name="Koina E."/>
            <person name="Lee J.T."/>
            <person name="Mahony S."/>
            <person name="Marra M.A."/>
            <person name="Miller R.D."/>
            <person name="Nicholls R.D."/>
            <person name="Oda M."/>
            <person name="Papenfuss A.T."/>
            <person name="Parra Z.E."/>
            <person name="Pollock D.D."/>
            <person name="Ray D.A."/>
            <person name="Schein J.E."/>
            <person name="Speed T.P."/>
            <person name="Thompson K."/>
            <person name="VandeBerg J.L."/>
            <person name="Wade C.M."/>
            <person name="Walker J.A."/>
            <person name="Waters P.D."/>
            <person name="Webber C."/>
            <person name="Weidman J.R."/>
            <person name="Xie X."/>
            <person name="Zody M.C."/>
            <person name="Baldwin J."/>
            <person name="Abdouelleil A."/>
            <person name="Abdulkadir J."/>
            <person name="Abebe A."/>
            <person name="Abera B."/>
            <person name="Abreu J."/>
            <person name="Acer S.C."/>
            <person name="Aftuck L."/>
            <person name="Alexander A."/>
            <person name="An P."/>
            <person name="Anderson E."/>
            <person name="Anderson S."/>
            <person name="Arachi H."/>
            <person name="Azer M."/>
            <person name="Bachantsang P."/>
            <person name="Barry A."/>
            <person name="Bayul T."/>
            <person name="Berlin A."/>
            <person name="Bessette D."/>
            <person name="Bloom T."/>
            <person name="Bloom T."/>
            <person name="Boguslavskiy L."/>
            <person name="Bonnet C."/>
            <person name="Boukhgalter B."/>
            <person name="Bourzgui I."/>
            <person name="Brown A."/>
            <person name="Cahill P."/>
            <person name="Channer S."/>
            <person name="Cheshatsang Y."/>
            <person name="Chuda L."/>
            <person name="Citroen M."/>
            <person name="Collymore A."/>
            <person name="Cooke P."/>
            <person name="Costello M."/>
            <person name="D'Aco K."/>
            <person name="Daza R."/>
            <person name="De Haan G."/>
            <person name="DeGray S."/>
            <person name="DeMaso C."/>
            <person name="Dhargay N."/>
            <person name="Dooley K."/>
            <person name="Dooley E."/>
            <person name="Doricent M."/>
            <person name="Dorje P."/>
            <person name="Dorjee K."/>
            <person name="Dupes A."/>
            <person name="Elong R."/>
            <person name="Falk J."/>
            <person name="Farina A."/>
            <person name="Faro S."/>
            <person name="Ferguson D."/>
            <person name="Fisher S."/>
            <person name="Foley C.D."/>
            <person name="Franke A."/>
            <person name="Friedrich D."/>
            <person name="Gadbois L."/>
            <person name="Gearin G."/>
            <person name="Gearin C.R."/>
            <person name="Giannoukos G."/>
            <person name="Goode T."/>
            <person name="Graham J."/>
            <person name="Grandbois E."/>
            <person name="Grewal S."/>
            <person name="Gyaltsen K."/>
            <person name="Hafez N."/>
            <person name="Hagos B."/>
            <person name="Hall J."/>
            <person name="Henson C."/>
            <person name="Hollinger A."/>
            <person name="Honan T."/>
            <person name="Huard M.D."/>
            <person name="Hughes L."/>
            <person name="Hurhula B."/>
            <person name="Husby M.E."/>
            <person name="Kamat A."/>
            <person name="Kanga B."/>
            <person name="Kashin S."/>
            <person name="Khazanovich D."/>
            <person name="Kisner P."/>
            <person name="Lance K."/>
            <person name="Lara M."/>
            <person name="Lee W."/>
            <person name="Lennon N."/>
            <person name="Letendre F."/>
            <person name="LeVine R."/>
            <person name="Lipovsky A."/>
            <person name="Liu X."/>
            <person name="Liu J."/>
            <person name="Liu S."/>
            <person name="Lokyitsang T."/>
            <person name="Lokyitsang Y."/>
            <person name="Lubonja R."/>
            <person name="Lui A."/>
            <person name="MacDonald P."/>
            <person name="Magnisalis V."/>
            <person name="Maru K."/>
            <person name="Matthews C."/>
            <person name="McCusker W."/>
            <person name="McDonough S."/>
            <person name="Mehta T."/>
            <person name="Meldrim J."/>
            <person name="Meneus L."/>
            <person name="Mihai O."/>
            <person name="Mihalev A."/>
            <person name="Mihova T."/>
            <person name="Mittelman R."/>
            <person name="Mlenga V."/>
            <person name="Montmayeur A."/>
            <person name="Mulrain L."/>
            <person name="Navidi A."/>
            <person name="Naylor J."/>
            <person name="Negash T."/>
            <person name="Nguyen T."/>
            <person name="Nguyen N."/>
            <person name="Nicol R."/>
            <person name="Norbu C."/>
            <person name="Norbu N."/>
            <person name="Novod N."/>
            <person name="O'Neill B."/>
            <person name="Osman S."/>
            <person name="Markiewicz E."/>
            <person name="Oyono O.L."/>
            <person name="Patti C."/>
            <person name="Phunkhang P."/>
            <person name="Pierre F."/>
            <person name="Priest M."/>
            <person name="Raghuraman S."/>
            <person name="Rege F."/>
            <person name="Reyes R."/>
            <person name="Rise C."/>
            <person name="Rogov P."/>
            <person name="Ross K."/>
            <person name="Ryan E."/>
            <person name="Settipalli S."/>
            <person name="Shea T."/>
            <person name="Sherpa N."/>
            <person name="Shi L."/>
            <person name="Shih D."/>
            <person name="Sparrow T."/>
            <person name="Spaulding J."/>
            <person name="Stalker J."/>
            <person name="Stange-Thomann N."/>
            <person name="Stavropoulos S."/>
            <person name="Stone C."/>
            <person name="Strader C."/>
            <person name="Tesfaye S."/>
            <person name="Thomson T."/>
            <person name="Thoulutsang Y."/>
            <person name="Thoulutsang D."/>
            <person name="Topham K."/>
            <person name="Topping I."/>
            <person name="Tsamla T."/>
            <person name="Vassiliev H."/>
            <person name="Vo A."/>
            <person name="Wangchuk T."/>
            <person name="Wangdi T."/>
            <person name="Weiand M."/>
            <person name="Wilkinson J."/>
            <person name="Wilson A."/>
            <person name="Yadav S."/>
            <person name="Young G."/>
            <person name="Yu Q."/>
            <person name="Zembek L."/>
            <person name="Zhong D."/>
            <person name="Zimmer A."/>
            <person name="Zwirko Z."/>
            <person name="Jaffe D.B."/>
            <person name="Alvarez P."/>
            <person name="Brockman W."/>
            <person name="Butler J."/>
            <person name="Chin C."/>
            <person name="Gnerre S."/>
            <person name="MacCallum I."/>
            <person name="Graves J.A."/>
            <person name="Ponting C.P."/>
            <person name="Breen M."/>
            <person name="Samollow P.B."/>
            <person name="Lander E.S."/>
            <person name="Lindblad-Toh K."/>
        </authorList>
    </citation>
    <scope>NUCLEOTIDE SEQUENCE [LARGE SCALE GENOMIC DNA]</scope>
</reference>
<dbReference type="AlphaFoldDB" id="K7E2B6"/>
<dbReference type="SUPFAM" id="SSF54403">
    <property type="entry name" value="Cystatin/monellin"/>
    <property type="match status" value="1"/>
</dbReference>
<feature type="region of interest" description="Disordered" evidence="5">
    <location>
        <begin position="299"/>
        <end position="350"/>
    </location>
</feature>
<feature type="region of interest" description="Disordered" evidence="5">
    <location>
        <begin position="262"/>
        <end position="287"/>
    </location>
</feature>
<comment type="similarity">
    <text evidence="2">Belongs to the cathelicidin family.</text>
</comment>
<proteinExistence type="inferred from homology"/>
<feature type="region of interest" description="Disordered" evidence="5">
    <location>
        <begin position="136"/>
        <end position="155"/>
    </location>
</feature>
<dbReference type="Bgee" id="ENSMODG00000028095">
    <property type="expression patterns" value="Expressed in lung and 10 other cell types or tissues"/>
</dbReference>
<dbReference type="OMA" id="QCEFNER"/>
<accession>K7E2B6</accession>
<keyword evidence="3" id="KW-0964">Secreted</keyword>
<dbReference type="InterPro" id="IPR046350">
    <property type="entry name" value="Cystatin_sf"/>
</dbReference>
<dbReference type="HOGENOM" id="CLU_792168_0_0_1"/>
<evidence type="ECO:0000256" key="6">
    <source>
        <dbReference type="SAM" id="SignalP"/>
    </source>
</evidence>
<name>K7E2B6_MONDO</name>
<dbReference type="GeneID" id="103095228"/>
<dbReference type="GeneTree" id="ENSGT00390000000410"/>
<dbReference type="GO" id="GO:0005615">
    <property type="term" value="C:extracellular space"/>
    <property type="evidence" value="ECO:0000318"/>
    <property type="project" value="GO_Central"/>
</dbReference>
<keyword evidence="8" id="KW-1185">Reference proteome</keyword>
<dbReference type="GO" id="GO:0045087">
    <property type="term" value="P:innate immune response"/>
    <property type="evidence" value="ECO:0000318"/>
    <property type="project" value="GO_Central"/>
</dbReference>
<dbReference type="Gene3D" id="3.10.450.10">
    <property type="match status" value="1"/>
</dbReference>
<dbReference type="PANTHER" id="PTHR10206:SF2">
    <property type="entry name" value="CATHELICIDIN ANTIMICROBIAL PEPTIDE"/>
    <property type="match status" value="1"/>
</dbReference>
<dbReference type="eggNOG" id="ENOG502TE67">
    <property type="taxonomic scope" value="Eukaryota"/>
</dbReference>
<feature type="region of interest" description="Disordered" evidence="5">
    <location>
        <begin position="202"/>
        <end position="245"/>
    </location>
</feature>
<dbReference type="KEGG" id="mdo:103095228"/>
<evidence type="ECO:0000256" key="4">
    <source>
        <dbReference type="ARBA" id="ARBA00023157"/>
    </source>
</evidence>
<feature type="signal peptide" evidence="6">
    <location>
        <begin position="1"/>
        <end position="22"/>
    </location>
</feature>
<feature type="compositionally biased region" description="Pro residues" evidence="5">
    <location>
        <begin position="205"/>
        <end position="214"/>
    </location>
</feature>
<evidence type="ECO:0000256" key="2">
    <source>
        <dbReference type="ARBA" id="ARBA00005320"/>
    </source>
</evidence>
<feature type="chain" id="PRO_5003900263" evidence="6">
    <location>
        <begin position="23"/>
        <end position="350"/>
    </location>
</feature>
<evidence type="ECO:0000256" key="5">
    <source>
        <dbReference type="SAM" id="MobiDB-lite"/>
    </source>
</evidence>
<dbReference type="Proteomes" id="UP000002280">
    <property type="component" value="Chromosome 6"/>
</dbReference>
<keyword evidence="6" id="KW-0732">Signal</keyword>
<organism evidence="7 8">
    <name type="scientific">Monodelphis domestica</name>
    <name type="common">Gray short-tailed opossum</name>
    <dbReference type="NCBI Taxonomy" id="13616"/>
    <lineage>
        <taxon>Eukaryota</taxon>
        <taxon>Metazoa</taxon>
        <taxon>Chordata</taxon>
        <taxon>Craniata</taxon>
        <taxon>Vertebrata</taxon>
        <taxon>Euteleostomi</taxon>
        <taxon>Mammalia</taxon>
        <taxon>Metatheria</taxon>
        <taxon>Didelphimorphia</taxon>
        <taxon>Didelphidae</taxon>
        <taxon>Monodelphis</taxon>
    </lineage>
</organism>
<dbReference type="InterPro" id="IPR001894">
    <property type="entry name" value="Cathelicidin-like"/>
</dbReference>